<reference evidence="6 7" key="1">
    <citation type="submission" date="2016-10" db="EMBL/GenBank/DDBJ databases">
        <authorList>
            <person name="de Groot N.N."/>
        </authorList>
    </citation>
    <scope>NUCLEOTIDE SEQUENCE [LARGE SCALE GENOMIC DNA]</scope>
    <source>
        <strain evidence="6 7">KH1P1</strain>
    </source>
</reference>
<dbReference type="GO" id="GO:0005524">
    <property type="term" value="F:ATP binding"/>
    <property type="evidence" value="ECO:0007669"/>
    <property type="project" value="UniProtKB-KW"/>
</dbReference>
<dbReference type="EMBL" id="FOIL01000042">
    <property type="protein sequence ID" value="SET77683.1"/>
    <property type="molecule type" value="Genomic_DNA"/>
</dbReference>
<sequence length="397" mass="44943">MLNQVPDKTAERLPDIIRRAKEIRKNQNEAGCGGTVLPGEYILNHCPDFLQRVSGDVRTIMVGGTNGKTTTTSMIVHMLRARGFRVFSNREGANKTEGIATAFGLHCDSEGKLDYDFAVVECDELFLLPMATVLKPEVLVLTNLYKDQVERLISAEHTAKEIIRAISTLTDCTLCLNRDMNFYEDFSEAYHGTRRIPYRLASEHTVEIDGSFHEMTVDLPMKYNLENVVAAAAALYAVEQLFPESFDCFRDYKLPFGRFDRIALPNSEIRVVLAKNQIALERICAELSEPLSGCTLFMCYEYPPDFLWLEDLDPETCRNIGRAERICVLGDCAEDLDRIIRKNFTGHSSVEILSDEQAVHLLQTAKQPVLAIVGYCGMLRLNKLLAAEKYTKEFWEE</sequence>
<name>A0A1I0H285_9FIRM</name>
<accession>A0A1I0H285</accession>
<dbReference type="RefSeq" id="WP_074650078.1">
    <property type="nucleotide sequence ID" value="NZ_FOIL01000042.1"/>
</dbReference>
<evidence type="ECO:0000313" key="6">
    <source>
        <dbReference type="EMBL" id="SET77683.1"/>
    </source>
</evidence>
<evidence type="ECO:0000259" key="5">
    <source>
        <dbReference type="Pfam" id="PF08245"/>
    </source>
</evidence>
<evidence type="ECO:0000256" key="4">
    <source>
        <dbReference type="ARBA" id="ARBA00022840"/>
    </source>
</evidence>
<keyword evidence="2" id="KW-0436">Ligase</keyword>
<organism evidence="6 7">
    <name type="scientific">[Clostridium] aminophilum</name>
    <dbReference type="NCBI Taxonomy" id="1526"/>
    <lineage>
        <taxon>Bacteria</taxon>
        <taxon>Bacillati</taxon>
        <taxon>Bacillota</taxon>
        <taxon>Clostridia</taxon>
        <taxon>Lachnospirales</taxon>
        <taxon>Lachnospiraceae</taxon>
    </lineage>
</organism>
<dbReference type="GO" id="GO:0004326">
    <property type="term" value="F:tetrahydrofolylpolyglutamate synthase activity"/>
    <property type="evidence" value="ECO:0007669"/>
    <property type="project" value="InterPro"/>
</dbReference>
<dbReference type="Pfam" id="PF08245">
    <property type="entry name" value="Mur_ligase_M"/>
    <property type="match status" value="1"/>
</dbReference>
<evidence type="ECO:0000313" key="7">
    <source>
        <dbReference type="Proteomes" id="UP000199820"/>
    </source>
</evidence>
<evidence type="ECO:0000256" key="1">
    <source>
        <dbReference type="ARBA" id="ARBA00004752"/>
    </source>
</evidence>
<dbReference type="PANTHER" id="PTHR23135:SF7">
    <property type="entry name" value="LIPID II ISOGLUTAMINYL SYNTHASE (GLUTAMINE-HYDROLYZING) SUBUNIT MURT"/>
    <property type="match status" value="1"/>
</dbReference>
<evidence type="ECO:0000256" key="2">
    <source>
        <dbReference type="ARBA" id="ARBA00022598"/>
    </source>
</evidence>
<dbReference type="OrthoDB" id="9803907at2"/>
<dbReference type="PANTHER" id="PTHR23135">
    <property type="entry name" value="MUR LIGASE FAMILY MEMBER"/>
    <property type="match status" value="1"/>
</dbReference>
<keyword evidence="7" id="KW-1185">Reference proteome</keyword>
<dbReference type="eggNOG" id="COG0769">
    <property type="taxonomic scope" value="Bacteria"/>
</dbReference>
<dbReference type="Proteomes" id="UP000199820">
    <property type="component" value="Unassembled WGS sequence"/>
</dbReference>
<keyword evidence="4" id="KW-0067">ATP-binding</keyword>
<dbReference type="InterPro" id="IPR013221">
    <property type="entry name" value="Mur_ligase_cen"/>
</dbReference>
<proteinExistence type="predicted"/>
<dbReference type="Gene3D" id="3.40.1190.10">
    <property type="entry name" value="Mur-like, catalytic domain"/>
    <property type="match status" value="1"/>
</dbReference>
<evidence type="ECO:0000256" key="3">
    <source>
        <dbReference type="ARBA" id="ARBA00022741"/>
    </source>
</evidence>
<gene>
    <name evidence="6" type="ORF">SAMN04487771_104219</name>
</gene>
<dbReference type="STRING" id="1526.SAMN02910262_01252"/>
<keyword evidence="3" id="KW-0547">Nucleotide-binding</keyword>
<feature type="domain" description="Mur ligase central" evidence="5">
    <location>
        <begin position="62"/>
        <end position="234"/>
    </location>
</feature>
<comment type="pathway">
    <text evidence="1">Cell wall biogenesis; peptidoglycan biosynthesis.</text>
</comment>
<dbReference type="PROSITE" id="PS01011">
    <property type="entry name" value="FOLYLPOLYGLU_SYNT_1"/>
    <property type="match status" value="1"/>
</dbReference>
<dbReference type="SUPFAM" id="SSF53623">
    <property type="entry name" value="MurD-like peptide ligases, catalytic domain"/>
    <property type="match status" value="1"/>
</dbReference>
<dbReference type="InterPro" id="IPR036565">
    <property type="entry name" value="Mur-like_cat_sf"/>
</dbReference>
<dbReference type="InterPro" id="IPR018109">
    <property type="entry name" value="Folylpolyglutamate_synth_CS"/>
</dbReference>
<dbReference type="AlphaFoldDB" id="A0A1I0H285"/>
<protein>
    <submittedName>
        <fullName evidence="6">UDP-N-acetylmuramyl tripeptide synthase</fullName>
    </submittedName>
</protein>